<dbReference type="KEGG" id="aot:AcetOri_orf00572"/>
<evidence type="ECO:0000313" key="2">
    <source>
        <dbReference type="EMBL" id="BBC78742.1"/>
    </source>
</evidence>
<sequence>MSSDTITQSEAARRAGVSRTTIQKHLASGRIIADGSRVNLVSFNEWLETRDDAQQGVQPDVQPPLHPRVQPAPTVAPEPAQDANCASTQNNQPQLMPFNVARTLEQNAKARLKQLEFDERSKEVVEVALVAAAIGKEYAAVRRKLLALPAEHAPSIHRCKTVADVQERLRVLITRALEELTADGGSTLPKGV</sequence>
<organism evidence="2 3">
    <name type="scientific">Acetobacter orientalis</name>
    <dbReference type="NCBI Taxonomy" id="146474"/>
    <lineage>
        <taxon>Bacteria</taxon>
        <taxon>Pseudomonadati</taxon>
        <taxon>Pseudomonadota</taxon>
        <taxon>Alphaproteobacteria</taxon>
        <taxon>Acetobacterales</taxon>
        <taxon>Acetobacteraceae</taxon>
        <taxon>Acetobacter</taxon>
    </lineage>
</organism>
<dbReference type="EMBL" id="AP018515">
    <property type="protein sequence ID" value="BBC78742.1"/>
    <property type="molecule type" value="Genomic_DNA"/>
</dbReference>
<evidence type="ECO:0000313" key="3">
    <source>
        <dbReference type="Proteomes" id="UP000270034"/>
    </source>
</evidence>
<evidence type="ECO:0000256" key="1">
    <source>
        <dbReference type="SAM" id="MobiDB-lite"/>
    </source>
</evidence>
<reference evidence="2 3" key="1">
    <citation type="submission" date="2018-02" db="EMBL/GenBank/DDBJ databases">
        <title>Acetobacter orientalis genome.</title>
        <authorList>
            <person name="Nakashima N."/>
            <person name="Tamura T."/>
        </authorList>
    </citation>
    <scope>NUCLEOTIDE SEQUENCE [LARGE SCALE GENOMIC DNA]</scope>
    <source>
        <strain evidence="2 3">FAN1</strain>
    </source>
</reference>
<dbReference type="Proteomes" id="UP000270034">
    <property type="component" value="Chromosome"/>
</dbReference>
<gene>
    <name evidence="2" type="ORF">AcetOrient_orf00572</name>
</gene>
<feature type="region of interest" description="Disordered" evidence="1">
    <location>
        <begin position="55"/>
        <end position="87"/>
    </location>
</feature>
<proteinExistence type="predicted"/>
<dbReference type="AlphaFoldDB" id="A0A2Z5ZDK0"/>
<name>A0A2Z5ZDK0_9PROT</name>
<protein>
    <submittedName>
        <fullName evidence="2">Uncharacterized protein</fullName>
    </submittedName>
</protein>
<accession>A0A2Z5ZDK0</accession>
<dbReference type="RefSeq" id="WP_126621063.1">
    <property type="nucleotide sequence ID" value="NZ_JBDNKS010000021.1"/>
</dbReference>